<organism evidence="1">
    <name type="scientific">Anopheles darlingi</name>
    <name type="common">Mosquito</name>
    <dbReference type="NCBI Taxonomy" id="43151"/>
    <lineage>
        <taxon>Eukaryota</taxon>
        <taxon>Metazoa</taxon>
        <taxon>Ecdysozoa</taxon>
        <taxon>Arthropoda</taxon>
        <taxon>Hexapoda</taxon>
        <taxon>Insecta</taxon>
        <taxon>Pterygota</taxon>
        <taxon>Neoptera</taxon>
        <taxon>Endopterygota</taxon>
        <taxon>Diptera</taxon>
        <taxon>Nematocera</taxon>
        <taxon>Culicoidea</taxon>
        <taxon>Culicidae</taxon>
        <taxon>Anophelinae</taxon>
        <taxon>Anopheles</taxon>
    </lineage>
</organism>
<proteinExistence type="predicted"/>
<name>A0A2M4CL88_ANODA</name>
<dbReference type="VEuPathDB" id="VectorBase:ADAR2_010324"/>
<dbReference type="AlphaFoldDB" id="A0A2M4CL88"/>
<reference evidence="1" key="1">
    <citation type="submission" date="2018-01" db="EMBL/GenBank/DDBJ databases">
        <title>An insight into the sialome of Amazonian anophelines.</title>
        <authorList>
            <person name="Ribeiro J.M."/>
            <person name="Scarpassa V."/>
            <person name="Calvo E."/>
        </authorList>
    </citation>
    <scope>NUCLEOTIDE SEQUENCE</scope>
</reference>
<evidence type="ECO:0000313" key="1">
    <source>
        <dbReference type="EMBL" id="MBW65678.1"/>
    </source>
</evidence>
<sequence length="161" mass="18288">MVRGSSKKSKRKLVLQVPQKTLQRALRLLEQPLEIPGDRSEHGCPFTMVRYLDSSTTTRHSLHSRRNWLEHFSASVTRHDWNTFMRSLKLATQNNSYCGVPAVLRNTIFSMLAHPLYREPAVIKSILTAITPCSSKDDVAICIETIAQTINGHTECLNENK</sequence>
<dbReference type="EMBL" id="GGFL01001500">
    <property type="protein sequence ID" value="MBW65678.1"/>
    <property type="molecule type" value="Transcribed_RNA"/>
</dbReference>
<accession>A0A2M4CL88</accession>
<protein>
    <submittedName>
        <fullName evidence="1">Uncharacterized protein</fullName>
    </submittedName>
</protein>